<organism evidence="1 2">
    <name type="scientific">Litchfieldia luteola</name>
    <dbReference type="NCBI Taxonomy" id="682179"/>
    <lineage>
        <taxon>Bacteria</taxon>
        <taxon>Bacillati</taxon>
        <taxon>Bacillota</taxon>
        <taxon>Bacilli</taxon>
        <taxon>Bacillales</taxon>
        <taxon>Bacillaceae</taxon>
        <taxon>Litchfieldia</taxon>
    </lineage>
</organism>
<gene>
    <name evidence="1" type="ORF">IMZ08_03360</name>
</gene>
<dbReference type="RefSeq" id="WP_193534571.1">
    <property type="nucleotide sequence ID" value="NZ_JADCLJ010000007.1"/>
</dbReference>
<accession>A0ABR9QF38</accession>
<name>A0ABR9QF38_9BACI</name>
<protein>
    <submittedName>
        <fullName evidence="1">Uncharacterized protein</fullName>
    </submittedName>
</protein>
<comment type="caution">
    <text evidence="1">The sequence shown here is derived from an EMBL/GenBank/DDBJ whole genome shotgun (WGS) entry which is preliminary data.</text>
</comment>
<dbReference type="EMBL" id="JADCLJ010000007">
    <property type="protein sequence ID" value="MBE4907095.1"/>
    <property type="molecule type" value="Genomic_DNA"/>
</dbReference>
<evidence type="ECO:0000313" key="2">
    <source>
        <dbReference type="Proteomes" id="UP001516662"/>
    </source>
</evidence>
<evidence type="ECO:0000313" key="1">
    <source>
        <dbReference type="EMBL" id="MBE4907095.1"/>
    </source>
</evidence>
<dbReference type="Proteomes" id="UP001516662">
    <property type="component" value="Unassembled WGS sequence"/>
</dbReference>
<sequence length="138" mass="15565">MSKKNQNTKINEITSNLKENPPTIIGGYKRQGWAVKALEKTSNADLEIEKGGLVTAKAILEAKDGTFYPAFLSINTKQKGQIVDAFFLSENDDQFDLIPLQIAQEFIGKDSSDLMPFRYKTLEKIEGDQFQVNWPDFS</sequence>
<reference evidence="1 2" key="1">
    <citation type="submission" date="2020-10" db="EMBL/GenBank/DDBJ databases">
        <title>Bacillus sp. HD4P25, an endophyte from a halophyte.</title>
        <authorList>
            <person name="Sun J.-Q."/>
        </authorList>
    </citation>
    <scope>NUCLEOTIDE SEQUENCE [LARGE SCALE GENOMIC DNA]</scope>
    <source>
        <strain evidence="1 2">YIM 93174</strain>
    </source>
</reference>
<proteinExistence type="predicted"/>
<keyword evidence="2" id="KW-1185">Reference proteome</keyword>